<dbReference type="SUPFAM" id="SSF50405">
    <property type="entry name" value="Actin-crosslinking proteins"/>
    <property type="match status" value="1"/>
</dbReference>
<dbReference type="EMBL" id="JACGCM010001798">
    <property type="protein sequence ID" value="KAF6149180.1"/>
    <property type="molecule type" value="Genomic_DNA"/>
</dbReference>
<evidence type="ECO:0000313" key="8">
    <source>
        <dbReference type="EMBL" id="KAF6149180.1"/>
    </source>
</evidence>
<dbReference type="GO" id="GO:0051017">
    <property type="term" value="P:actin filament bundle assembly"/>
    <property type="evidence" value="ECO:0007669"/>
    <property type="project" value="TreeGrafter"/>
</dbReference>
<dbReference type="GO" id="GO:0016477">
    <property type="term" value="P:cell migration"/>
    <property type="evidence" value="ECO:0007669"/>
    <property type="project" value="TreeGrafter"/>
</dbReference>
<evidence type="ECO:0000256" key="1">
    <source>
        <dbReference type="ARBA" id="ARBA00005641"/>
    </source>
</evidence>
<dbReference type="GO" id="GO:0007163">
    <property type="term" value="P:establishment or maintenance of cell polarity"/>
    <property type="evidence" value="ECO:0007669"/>
    <property type="project" value="TreeGrafter"/>
</dbReference>
<dbReference type="InterPro" id="IPR010431">
    <property type="entry name" value="Fascin"/>
</dbReference>
<dbReference type="GO" id="GO:0005737">
    <property type="term" value="C:cytoplasm"/>
    <property type="evidence" value="ECO:0007669"/>
    <property type="project" value="TreeGrafter"/>
</dbReference>
<dbReference type="FunFam" id="3.20.20.80:FF:000067">
    <property type="entry name" value="Glucan 1,3-beta-glucosidase A"/>
    <property type="match status" value="1"/>
</dbReference>
<gene>
    <name evidence="8" type="ORF">GIB67_026036</name>
</gene>
<protein>
    <recommendedName>
        <fullName evidence="10">Mannan endo-1,4-beta-mannosidase</fullName>
    </recommendedName>
</protein>
<dbReference type="FunFam" id="2.80.10.50:FF:000056">
    <property type="entry name" value="Glucan 1,3-beta-glucosidase A"/>
    <property type="match status" value="1"/>
</dbReference>
<dbReference type="GO" id="GO:0051015">
    <property type="term" value="F:actin filament binding"/>
    <property type="evidence" value="ECO:0007669"/>
    <property type="project" value="InterPro"/>
</dbReference>
<evidence type="ECO:0008006" key="10">
    <source>
        <dbReference type="Google" id="ProtNLM"/>
    </source>
</evidence>
<name>A0A7J7M2X5_9MAGN</name>
<dbReference type="InterPro" id="IPR001547">
    <property type="entry name" value="Glyco_hydro_5"/>
</dbReference>
<dbReference type="SUPFAM" id="SSF51445">
    <property type="entry name" value="(Trans)glycosidases"/>
    <property type="match status" value="1"/>
</dbReference>
<evidence type="ECO:0000256" key="5">
    <source>
        <dbReference type="SAM" id="SignalP"/>
    </source>
</evidence>
<dbReference type="GO" id="GO:0000272">
    <property type="term" value="P:polysaccharide catabolic process"/>
    <property type="evidence" value="ECO:0007669"/>
    <property type="project" value="InterPro"/>
</dbReference>
<dbReference type="Pfam" id="PF25490">
    <property type="entry name" value="DUF7910"/>
    <property type="match status" value="1"/>
</dbReference>
<dbReference type="CDD" id="cd00257">
    <property type="entry name" value="beta-trefoil_FSCN-like"/>
    <property type="match status" value="1"/>
</dbReference>
<dbReference type="AlphaFoldDB" id="A0A7J7M2X5"/>
<dbReference type="InterPro" id="IPR008999">
    <property type="entry name" value="Actin-crosslinking"/>
</dbReference>
<evidence type="ECO:0000256" key="4">
    <source>
        <dbReference type="RuleBase" id="RU361153"/>
    </source>
</evidence>
<dbReference type="Gene3D" id="3.20.20.80">
    <property type="entry name" value="Glycosidases"/>
    <property type="match status" value="1"/>
</dbReference>
<keyword evidence="2 4" id="KW-0378">Hydrolase</keyword>
<feature type="signal peptide" evidence="5">
    <location>
        <begin position="1"/>
        <end position="17"/>
    </location>
</feature>
<dbReference type="Proteomes" id="UP000541444">
    <property type="component" value="Unassembled WGS sequence"/>
</dbReference>
<comment type="similarity">
    <text evidence="1 4">Belongs to the glycosyl hydrolase 5 (cellulase A) family.</text>
</comment>
<dbReference type="GO" id="GO:0004553">
    <property type="term" value="F:hydrolase activity, hydrolyzing O-glycosyl compounds"/>
    <property type="evidence" value="ECO:0007669"/>
    <property type="project" value="InterPro"/>
</dbReference>
<feature type="domain" description="DUF7910" evidence="7">
    <location>
        <begin position="50"/>
        <end position="187"/>
    </location>
</feature>
<dbReference type="Gene3D" id="2.80.10.50">
    <property type="match status" value="1"/>
</dbReference>
<dbReference type="InterPro" id="IPR057232">
    <property type="entry name" value="DUF7910"/>
</dbReference>
<evidence type="ECO:0000259" key="7">
    <source>
        <dbReference type="Pfam" id="PF25490"/>
    </source>
</evidence>
<evidence type="ECO:0000313" key="9">
    <source>
        <dbReference type="Proteomes" id="UP000541444"/>
    </source>
</evidence>
<evidence type="ECO:0000256" key="3">
    <source>
        <dbReference type="ARBA" id="ARBA00023295"/>
    </source>
</evidence>
<keyword evidence="9" id="KW-1185">Reference proteome</keyword>
<dbReference type="Pfam" id="PF00150">
    <property type="entry name" value="Cellulase"/>
    <property type="match status" value="1"/>
</dbReference>
<reference evidence="8 9" key="1">
    <citation type="journal article" date="2020" name="IScience">
        <title>Genome Sequencing of the Endangered Kingdonia uniflora (Circaeasteraceae, Ranunculales) Reveals Potential Mechanisms of Evolutionary Specialization.</title>
        <authorList>
            <person name="Sun Y."/>
            <person name="Deng T."/>
            <person name="Zhang A."/>
            <person name="Moore M.J."/>
            <person name="Landis J.B."/>
            <person name="Lin N."/>
            <person name="Zhang H."/>
            <person name="Zhang X."/>
            <person name="Huang J."/>
            <person name="Zhang X."/>
            <person name="Sun H."/>
            <person name="Wang H."/>
        </authorList>
    </citation>
    <scope>NUCLEOTIDE SEQUENCE [LARGE SCALE GENOMIC DNA]</scope>
    <source>
        <strain evidence="8">TB1705</strain>
        <tissue evidence="8">Leaf</tissue>
    </source>
</reference>
<feature type="domain" description="Glycoside hydrolase family 5" evidence="6">
    <location>
        <begin position="210"/>
        <end position="487"/>
    </location>
</feature>
<keyword evidence="5" id="KW-0732">Signal</keyword>
<dbReference type="OrthoDB" id="62120at2759"/>
<dbReference type="PANTHER" id="PTHR10551:SF14">
    <property type="entry name" value="CELLULASE CONTAINING PROTEIN, EXPRESSED"/>
    <property type="match status" value="1"/>
</dbReference>
<feature type="non-terminal residue" evidence="8">
    <location>
        <position position="1"/>
    </location>
</feature>
<evidence type="ECO:0000256" key="2">
    <source>
        <dbReference type="ARBA" id="ARBA00022801"/>
    </source>
</evidence>
<comment type="caution">
    <text evidence="8">The sequence shown here is derived from an EMBL/GenBank/DDBJ whole genome shotgun (WGS) entry which is preliminary data.</text>
</comment>
<accession>A0A7J7M2X5</accession>
<proteinExistence type="inferred from homology"/>
<keyword evidence="3 4" id="KW-0326">Glycosidase</keyword>
<dbReference type="InterPro" id="IPR017853">
    <property type="entry name" value="GH"/>
</dbReference>
<dbReference type="PANTHER" id="PTHR10551">
    <property type="entry name" value="FASCIN"/>
    <property type="match status" value="1"/>
</dbReference>
<feature type="chain" id="PRO_5029501674" description="Mannan endo-1,4-beta-mannosidase" evidence="5">
    <location>
        <begin position="18"/>
        <end position="505"/>
    </location>
</feature>
<dbReference type="GO" id="GO:0015629">
    <property type="term" value="C:actin cytoskeleton"/>
    <property type="evidence" value="ECO:0007669"/>
    <property type="project" value="TreeGrafter"/>
</dbReference>
<evidence type="ECO:0000259" key="6">
    <source>
        <dbReference type="Pfam" id="PF00150"/>
    </source>
</evidence>
<sequence length="505" mass="57286">IIIPLSPLLCFLFLICSKYDHNFKLKAVNLGGWLLTEGWIKPLLFDGIPNKDLLDGTQVQLKSVKHGKYLCAELGGGMIIVANRTSPSGWETFRLWRINETTFNFRVFFNQFIGLDKQGDGITIVAISNTTSKRETFEIVRKADDLNRIRIKAPNGFFLQAKTEVLVTADYEGDTTWGDDDPSVFEMGFTGILQREYQITNGYGPVKASQVMRNHWSTYIVEKDFKFISENGLNTIRIPVGWWIARDPAPPKPYVGGSLQALDNAFTWANKYGLKIIIDLHAAEGSQNQYEHSSSRDGSLEWGKTDKNIQKTVAVIEFLTARYARSPSLYAVELINEPTAPGVSLESLTKYYKAGYAAVRKHSSKAYVVLSNWLSIEDPRELFPLANGLQGSVIDVHYYNLFNSEFDNMTVQENIDFVSMNRTALLNYVTTSNGPLIFVVSIDSPREWVVEWQVKSATKEDYQRFAKAQLDLFGRATFGWAYWTLKNVNNAWSLEWMIKNGYIAL</sequence>
<organism evidence="8 9">
    <name type="scientific">Kingdonia uniflora</name>
    <dbReference type="NCBI Taxonomy" id="39325"/>
    <lineage>
        <taxon>Eukaryota</taxon>
        <taxon>Viridiplantae</taxon>
        <taxon>Streptophyta</taxon>
        <taxon>Embryophyta</taxon>
        <taxon>Tracheophyta</taxon>
        <taxon>Spermatophyta</taxon>
        <taxon>Magnoliopsida</taxon>
        <taxon>Ranunculales</taxon>
        <taxon>Circaeasteraceae</taxon>
        <taxon>Kingdonia</taxon>
    </lineage>
</organism>